<dbReference type="Proteomes" id="UP000000557">
    <property type="component" value="Chromosome"/>
</dbReference>
<accession>Q7NPN5</accession>
<dbReference type="OrthoDB" id="9760528at2"/>
<feature type="transmembrane region" description="Helical" evidence="3">
    <location>
        <begin position="30"/>
        <end position="53"/>
    </location>
</feature>
<dbReference type="InterPro" id="IPR050465">
    <property type="entry name" value="UPF0194_transport"/>
</dbReference>
<comment type="subcellular location">
    <subcellularLocation>
        <location evidence="1">Cell envelope</location>
    </subcellularLocation>
</comment>
<keyword evidence="2" id="KW-0175">Coiled coil</keyword>
<proteinExistence type="predicted"/>
<dbReference type="Gene3D" id="1.10.287.470">
    <property type="entry name" value="Helix hairpin bin"/>
    <property type="match status" value="1"/>
</dbReference>
<evidence type="ECO:0000313" key="4">
    <source>
        <dbReference type="EMBL" id="BAC87961.1"/>
    </source>
</evidence>
<keyword evidence="3" id="KW-1133">Transmembrane helix</keyword>
<evidence type="ECO:0000313" key="5">
    <source>
        <dbReference type="Proteomes" id="UP000000557"/>
    </source>
</evidence>
<keyword evidence="3" id="KW-0472">Membrane</keyword>
<sequence>MSGYVDRRRVSNYEPTSLRSLAQLVTPAPLFSLGTILLLLTLLTGLGLSFIPWQQSVVGKGKVMVLSPMQRPQNIEAQIPGRLVRWNIREGQQVQKGAVVAELADLDAKFLDSNQLARLEQQKRVLVAKRAAAQSRIGSIAAQVTALEGSRGLAIPAAQQKAAQSVDRERASRQSLEAAETNLTTAGLNVKRLRELHSKGLRSTRDLEVAENDFVKARTERDRAGAALDAARREVSVGRFDQDKVVFDTAASLASSRASLASARETLATIEGDILKLDVDIENLRSRTEQRIVRAPSDGVVVRLLKVGSGETVKAGDVLAVVAPATTDRAVEIYLSDNDAPLVAEGRPVRLQFAGWPAVQFVGWPSVAVGTFAGRVAVIDAVDDGTSRYRVIVVPDEQAQRTEQPWPGPQYLRPGTEATGWIMLDTVSLGFELWRQFNAFPPTLQAEPVKLKAKKE</sequence>
<dbReference type="InParanoid" id="Q7NPN5"/>
<reference evidence="4 5" key="2">
    <citation type="journal article" date="2003" name="DNA Res.">
        <title>Complete genome structure of Gloeobacter violaceus PCC 7421, a cyanobacterium that lacks thylakoids (supplement).</title>
        <authorList>
            <person name="Nakamura Y."/>
            <person name="Kaneko T."/>
            <person name="Sato S."/>
            <person name="Mimuro M."/>
            <person name="Miyashita H."/>
            <person name="Tsuchiya T."/>
            <person name="Sasamoto S."/>
            <person name="Watanabe A."/>
            <person name="Kawashima K."/>
            <person name="Kishida Y."/>
            <person name="Kiyokawa C."/>
            <person name="Kohara M."/>
            <person name="Matsumoto M."/>
            <person name="Matsuno A."/>
            <person name="Nakazaki N."/>
            <person name="Shimpo S."/>
            <person name="Takeuchi C."/>
            <person name="Yamada M."/>
            <person name="Tabata S."/>
        </authorList>
    </citation>
    <scope>NUCLEOTIDE SEQUENCE [LARGE SCALE GENOMIC DNA]</scope>
    <source>
        <strain evidence="5">ATCC 29082 / PCC 7421</strain>
    </source>
</reference>
<gene>
    <name evidence="4" type="ordered locus">gll0020</name>
</gene>
<dbReference type="EnsemblBacteria" id="BAC87961">
    <property type="protein sequence ID" value="BAC87961"/>
    <property type="gene ID" value="BAC87961"/>
</dbReference>
<dbReference type="PANTHER" id="PTHR32347">
    <property type="entry name" value="EFFLUX SYSTEM COMPONENT YKNX-RELATED"/>
    <property type="match status" value="1"/>
</dbReference>
<evidence type="ECO:0000256" key="3">
    <source>
        <dbReference type="SAM" id="Phobius"/>
    </source>
</evidence>
<dbReference type="GO" id="GO:0030313">
    <property type="term" value="C:cell envelope"/>
    <property type="evidence" value="ECO:0007669"/>
    <property type="project" value="UniProtKB-SubCell"/>
</dbReference>
<organism evidence="4 5">
    <name type="scientific">Gloeobacter violaceus (strain ATCC 29082 / PCC 7421)</name>
    <dbReference type="NCBI Taxonomy" id="251221"/>
    <lineage>
        <taxon>Bacteria</taxon>
        <taxon>Bacillati</taxon>
        <taxon>Cyanobacteriota</taxon>
        <taxon>Cyanophyceae</taxon>
        <taxon>Gloeobacterales</taxon>
        <taxon>Gloeobacteraceae</taxon>
        <taxon>Gloeobacter</taxon>
    </lineage>
</organism>
<protein>
    <submittedName>
        <fullName evidence="4">Gll0020 protein</fullName>
    </submittedName>
</protein>
<dbReference type="STRING" id="251221.gene:10757489"/>
<dbReference type="KEGG" id="gvi:gll0020"/>
<dbReference type="HOGENOM" id="CLU_038456_0_0_3"/>
<dbReference type="AlphaFoldDB" id="Q7NPN5"/>
<reference evidence="4 5" key="1">
    <citation type="journal article" date="2003" name="DNA Res.">
        <title>Complete genome structure of Gloeobacter violaceus PCC 7421, a cyanobacterium that lacks thylakoids.</title>
        <authorList>
            <person name="Nakamura Y."/>
            <person name="Kaneko T."/>
            <person name="Sato S."/>
            <person name="Mimuro M."/>
            <person name="Miyashita H."/>
            <person name="Tsuchiya T."/>
            <person name="Sasamoto S."/>
            <person name="Watanabe A."/>
            <person name="Kawashima K."/>
            <person name="Kishida Y."/>
            <person name="Kiyokawa C."/>
            <person name="Kohara M."/>
            <person name="Matsumoto M."/>
            <person name="Matsuno A."/>
            <person name="Nakazaki N."/>
            <person name="Shimpo S."/>
            <person name="Takeuchi C."/>
            <person name="Yamada M."/>
            <person name="Tabata S."/>
        </authorList>
    </citation>
    <scope>NUCLEOTIDE SEQUENCE [LARGE SCALE GENOMIC DNA]</scope>
    <source>
        <strain evidence="5">ATCC 29082 / PCC 7421</strain>
    </source>
</reference>
<dbReference type="PANTHER" id="PTHR32347:SF23">
    <property type="entry name" value="BLL5650 PROTEIN"/>
    <property type="match status" value="1"/>
</dbReference>
<dbReference type="eggNOG" id="COG0845">
    <property type="taxonomic scope" value="Bacteria"/>
</dbReference>
<keyword evidence="3" id="KW-0812">Transmembrane</keyword>
<dbReference type="Gene3D" id="2.40.50.100">
    <property type="match status" value="2"/>
</dbReference>
<dbReference type="RefSeq" id="WP_011140024.1">
    <property type="nucleotide sequence ID" value="NC_005125.1"/>
</dbReference>
<evidence type="ECO:0000256" key="1">
    <source>
        <dbReference type="ARBA" id="ARBA00004196"/>
    </source>
</evidence>
<evidence type="ECO:0000256" key="2">
    <source>
        <dbReference type="ARBA" id="ARBA00023054"/>
    </source>
</evidence>
<dbReference type="EMBL" id="BA000045">
    <property type="protein sequence ID" value="BAC87961.1"/>
    <property type="molecule type" value="Genomic_DNA"/>
</dbReference>
<name>Q7NPN5_GLOVI</name>
<keyword evidence="5" id="KW-1185">Reference proteome</keyword>